<dbReference type="AlphaFoldDB" id="A0AAV8UCE5"/>
<protein>
    <recommendedName>
        <fullName evidence="9">CCHC-type domain-containing protein</fullName>
    </recommendedName>
</protein>
<comment type="similarity">
    <text evidence="2">Belongs to the ZCCHC8 family.</text>
</comment>
<dbReference type="Proteomes" id="UP001159364">
    <property type="component" value="Linkage Group LG01"/>
</dbReference>
<proteinExistence type="inferred from homology"/>
<keyword evidence="6" id="KW-0539">Nucleus</keyword>
<evidence type="ECO:0000256" key="5">
    <source>
        <dbReference type="ARBA" id="ARBA00022833"/>
    </source>
</evidence>
<sequence length="651" mass="73198">MGTEDMIKLPASSNSGGGGSEDGEFCKSDLGSPKSESKPSNCEDEAETMGGMNIGLNEVGGENEQVATNVKELGLSKVDIQTEEGATDSEDLGLHEHGIGTEEDAATMKRLRHHVGEGETEESNLGQDRLVLKELDVQAEDVQEEVDMDLVDSPVVQVNIKLPDNAEENSPVFQNKSLKHTSNNVDGGSVSGVKRQRMTNDEQQPAVHIAYNSLTRASKRKLEELLQQWSEWHTHCGSSSEDMNEVMVSGEETYFPALSVGNEKSSAVSFWIENQARNPENNSFATWDSHNTPLYDRGYVLGLTSPDGLGNVERGLKIVDDASRCFNCGSYGHSLKECPKPRDNVAVNNARKQHKSRRNQNTDSRNPIRYYQNSSRGKYDGLKPGCLGAETRELLGLGELDPPPWFNRMRELGYPPGYLDPDDDNEPSGITIFGDVDVKEHEDGEITETNSPELQRKMSAEFPGINAPIPENADERLWSAAPPSIDLFSSQSHDRSNHSLEPAGRWHHHEQRWSRNYSDDGPPGVDSISPSMSSYPPRYGSYDSHSSDSLRGPTPALGRFYSERGRRSPLLYEDSTSHSPHNSFLYSKRYKLSSPARDGTDRFENENNRHDDYNLEYSTRRNDDYDRRHHHYSVRRDDEYDRYRHHHHSWR</sequence>
<accession>A0AAV8UCE5</accession>
<keyword evidence="4 7" id="KW-0863">Zinc-finger</keyword>
<reference evidence="10 11" key="1">
    <citation type="submission" date="2021-09" db="EMBL/GenBank/DDBJ databases">
        <title>Genomic insights and catalytic innovation underlie evolution of tropane alkaloids biosynthesis.</title>
        <authorList>
            <person name="Wang Y.-J."/>
            <person name="Tian T."/>
            <person name="Huang J.-P."/>
            <person name="Huang S.-X."/>
        </authorList>
    </citation>
    <scope>NUCLEOTIDE SEQUENCE [LARGE SCALE GENOMIC DNA]</scope>
    <source>
        <strain evidence="10">KIB-2018</strain>
        <tissue evidence="10">Leaf</tissue>
    </source>
</reference>
<evidence type="ECO:0000256" key="4">
    <source>
        <dbReference type="ARBA" id="ARBA00022771"/>
    </source>
</evidence>
<dbReference type="SUPFAM" id="SSF57756">
    <property type="entry name" value="Retrovirus zinc finger-like domains"/>
    <property type="match status" value="1"/>
</dbReference>
<dbReference type="GO" id="GO:0071013">
    <property type="term" value="C:catalytic step 2 spliceosome"/>
    <property type="evidence" value="ECO:0007669"/>
    <property type="project" value="TreeGrafter"/>
</dbReference>
<dbReference type="GO" id="GO:0008270">
    <property type="term" value="F:zinc ion binding"/>
    <property type="evidence" value="ECO:0007669"/>
    <property type="project" value="UniProtKB-KW"/>
</dbReference>
<dbReference type="Pfam" id="PF04046">
    <property type="entry name" value="PSP"/>
    <property type="match status" value="1"/>
</dbReference>
<feature type="region of interest" description="Disordered" evidence="8">
    <location>
        <begin position="1"/>
        <end position="58"/>
    </location>
</feature>
<dbReference type="Pfam" id="PF00098">
    <property type="entry name" value="zf-CCHC"/>
    <property type="match status" value="1"/>
</dbReference>
<name>A0AAV8UCE5_9ROSI</name>
<dbReference type="PANTHER" id="PTHR13316:SF0">
    <property type="entry name" value="ZINC FINGER CCHC DOMAIN-CONTAINING PROTEIN 8"/>
    <property type="match status" value="1"/>
</dbReference>
<comment type="subcellular location">
    <subcellularLocation>
        <location evidence="1">Nucleus</location>
        <location evidence="1">Nucleoplasm</location>
    </subcellularLocation>
</comment>
<feature type="region of interest" description="Disordered" evidence="8">
    <location>
        <begin position="595"/>
        <end position="616"/>
    </location>
</feature>
<gene>
    <name evidence="10" type="ORF">K2173_023178</name>
</gene>
<dbReference type="GO" id="GO:0005654">
    <property type="term" value="C:nucleoplasm"/>
    <property type="evidence" value="ECO:0007669"/>
    <property type="project" value="UniProtKB-SubCell"/>
</dbReference>
<evidence type="ECO:0000256" key="1">
    <source>
        <dbReference type="ARBA" id="ARBA00004642"/>
    </source>
</evidence>
<dbReference type="InterPro" id="IPR001878">
    <property type="entry name" value="Znf_CCHC"/>
</dbReference>
<dbReference type="InterPro" id="IPR052115">
    <property type="entry name" value="NEXT_complex_subunit_ZCCHC8"/>
</dbReference>
<dbReference type="SMART" id="SM00581">
    <property type="entry name" value="PSP"/>
    <property type="match status" value="1"/>
</dbReference>
<evidence type="ECO:0000313" key="11">
    <source>
        <dbReference type="Proteomes" id="UP001159364"/>
    </source>
</evidence>
<dbReference type="PANTHER" id="PTHR13316">
    <property type="entry name" value="ZINC FINGER, CCHC DOMAIN CONTAINING 8"/>
    <property type="match status" value="1"/>
</dbReference>
<evidence type="ECO:0000256" key="7">
    <source>
        <dbReference type="PROSITE-ProRule" id="PRU00047"/>
    </source>
</evidence>
<feature type="region of interest" description="Disordered" evidence="8">
    <location>
        <begin position="339"/>
        <end position="376"/>
    </location>
</feature>
<keyword evidence="5" id="KW-0862">Zinc</keyword>
<evidence type="ECO:0000256" key="6">
    <source>
        <dbReference type="ARBA" id="ARBA00023242"/>
    </source>
</evidence>
<evidence type="ECO:0000256" key="3">
    <source>
        <dbReference type="ARBA" id="ARBA00022723"/>
    </source>
</evidence>
<comment type="caution">
    <text evidence="10">The sequence shown here is derived from an EMBL/GenBank/DDBJ whole genome shotgun (WGS) entry which is preliminary data.</text>
</comment>
<organism evidence="10 11">
    <name type="scientific">Erythroxylum novogranatense</name>
    <dbReference type="NCBI Taxonomy" id="1862640"/>
    <lineage>
        <taxon>Eukaryota</taxon>
        <taxon>Viridiplantae</taxon>
        <taxon>Streptophyta</taxon>
        <taxon>Embryophyta</taxon>
        <taxon>Tracheophyta</taxon>
        <taxon>Spermatophyta</taxon>
        <taxon>Magnoliopsida</taxon>
        <taxon>eudicotyledons</taxon>
        <taxon>Gunneridae</taxon>
        <taxon>Pentapetalae</taxon>
        <taxon>rosids</taxon>
        <taxon>fabids</taxon>
        <taxon>Malpighiales</taxon>
        <taxon>Erythroxylaceae</taxon>
        <taxon>Erythroxylum</taxon>
    </lineage>
</organism>
<evidence type="ECO:0000256" key="8">
    <source>
        <dbReference type="SAM" id="MobiDB-lite"/>
    </source>
</evidence>
<dbReference type="EMBL" id="JAIWQS010000001">
    <property type="protein sequence ID" value="KAJ8775413.1"/>
    <property type="molecule type" value="Genomic_DNA"/>
</dbReference>
<dbReference type="InterPro" id="IPR036875">
    <property type="entry name" value="Znf_CCHC_sf"/>
</dbReference>
<keyword evidence="3" id="KW-0479">Metal-binding</keyword>
<feature type="compositionally biased region" description="Polar residues" evidence="8">
    <location>
        <begin position="359"/>
        <end position="376"/>
    </location>
</feature>
<keyword evidence="11" id="KW-1185">Reference proteome</keyword>
<dbReference type="Gene3D" id="4.10.60.10">
    <property type="entry name" value="Zinc finger, CCHC-type"/>
    <property type="match status" value="1"/>
</dbReference>
<feature type="region of interest" description="Disordered" evidence="8">
    <location>
        <begin position="488"/>
        <end position="561"/>
    </location>
</feature>
<feature type="domain" description="CCHC-type" evidence="9">
    <location>
        <begin position="324"/>
        <end position="340"/>
    </location>
</feature>
<evidence type="ECO:0000259" key="9">
    <source>
        <dbReference type="PROSITE" id="PS50158"/>
    </source>
</evidence>
<dbReference type="InterPro" id="IPR006568">
    <property type="entry name" value="PSP_pro-rich"/>
</dbReference>
<feature type="compositionally biased region" description="Basic and acidic residues" evidence="8">
    <location>
        <begin position="598"/>
        <end position="616"/>
    </location>
</feature>
<dbReference type="PROSITE" id="PS50158">
    <property type="entry name" value="ZF_CCHC"/>
    <property type="match status" value="1"/>
</dbReference>
<dbReference type="SMART" id="SM00343">
    <property type="entry name" value="ZnF_C2HC"/>
    <property type="match status" value="1"/>
</dbReference>
<evidence type="ECO:0000313" key="10">
    <source>
        <dbReference type="EMBL" id="KAJ8775413.1"/>
    </source>
</evidence>
<dbReference type="GO" id="GO:0003723">
    <property type="term" value="F:RNA binding"/>
    <property type="evidence" value="ECO:0007669"/>
    <property type="project" value="TreeGrafter"/>
</dbReference>
<evidence type="ECO:0000256" key="2">
    <source>
        <dbReference type="ARBA" id="ARBA00007497"/>
    </source>
</evidence>